<dbReference type="GO" id="GO:0016740">
    <property type="term" value="F:transferase activity"/>
    <property type="evidence" value="ECO:0007669"/>
    <property type="project" value="UniProtKB-KW"/>
</dbReference>
<dbReference type="Gene3D" id="3.90.1200.10">
    <property type="match status" value="1"/>
</dbReference>
<dbReference type="Pfam" id="PF01636">
    <property type="entry name" value="APH"/>
    <property type="match status" value="1"/>
</dbReference>
<dbReference type="InterPro" id="IPR011009">
    <property type="entry name" value="Kinase-like_dom_sf"/>
</dbReference>
<accession>A0A6A4RQH9</accession>
<sequence length="258" mass="28573">MSGGRSNCVWRAGETVVKLYLKYGENPLFANDPKRERASLSALAGTGMVPRLLDAGVFNGHHWLAYSHIEGSIWQTGTPHVAQLLGRLHDQPRFSDLPEGCNGSTSLAAQTRAILARCKTTGHLQHLSPVGQVAPLEKRTLIHGDPVPGNLLEHDGTLTLIDWQCPQLGDPTEDLALFLSPAMQLLYRGHPLTLAEENDFVAAYPDRRVVERLKSLKPWFHWRMAAYCQWKAELGGNRDQEAMLLELDALQSISPKAT</sequence>
<evidence type="ECO:0000259" key="1">
    <source>
        <dbReference type="Pfam" id="PF01636"/>
    </source>
</evidence>
<dbReference type="InterPro" id="IPR002575">
    <property type="entry name" value="Aminoglycoside_PTrfase"/>
</dbReference>
<dbReference type="Proteomes" id="UP000441586">
    <property type="component" value="Unassembled WGS sequence"/>
</dbReference>
<feature type="domain" description="Aminoglycoside phosphotransferase" evidence="1">
    <location>
        <begin position="2"/>
        <end position="208"/>
    </location>
</feature>
<dbReference type="EMBL" id="WSFO01000001">
    <property type="protein sequence ID" value="KAE9632852.1"/>
    <property type="molecule type" value="Genomic_DNA"/>
</dbReference>
<organism evidence="2 3">
    <name type="scientific">Parasedimentitalea maritima</name>
    <dbReference type="NCBI Taxonomy" id="2578117"/>
    <lineage>
        <taxon>Bacteria</taxon>
        <taxon>Pseudomonadati</taxon>
        <taxon>Pseudomonadota</taxon>
        <taxon>Alphaproteobacteria</taxon>
        <taxon>Rhodobacterales</taxon>
        <taxon>Paracoccaceae</taxon>
        <taxon>Parasedimentitalea</taxon>
    </lineage>
</organism>
<gene>
    <name evidence="2" type="ORF">GP644_00035</name>
</gene>
<protein>
    <submittedName>
        <fullName evidence="2">Phosphotransferase</fullName>
    </submittedName>
</protein>
<dbReference type="SUPFAM" id="SSF56112">
    <property type="entry name" value="Protein kinase-like (PK-like)"/>
    <property type="match status" value="1"/>
</dbReference>
<evidence type="ECO:0000313" key="2">
    <source>
        <dbReference type="EMBL" id="KAE9632852.1"/>
    </source>
</evidence>
<dbReference type="AlphaFoldDB" id="A0A6A4RQH9"/>
<comment type="caution">
    <text evidence="2">The sequence shown here is derived from an EMBL/GenBank/DDBJ whole genome shotgun (WGS) entry which is preliminary data.</text>
</comment>
<proteinExistence type="predicted"/>
<reference evidence="2 3" key="1">
    <citation type="submission" date="2019-12" db="EMBL/GenBank/DDBJ databases">
        <authorList>
            <person name="Zhang Y.-J."/>
        </authorList>
    </citation>
    <scope>NUCLEOTIDE SEQUENCE [LARGE SCALE GENOMIC DNA]</scope>
    <source>
        <strain evidence="2 3">H18S-6</strain>
    </source>
</reference>
<name>A0A6A4RQH9_9RHOB</name>
<keyword evidence="2" id="KW-0808">Transferase</keyword>
<evidence type="ECO:0000313" key="3">
    <source>
        <dbReference type="Proteomes" id="UP000441586"/>
    </source>
</evidence>